<dbReference type="EMBL" id="LNQE01001219">
    <property type="protein sequence ID" value="KUG20158.1"/>
    <property type="molecule type" value="Genomic_DNA"/>
</dbReference>
<protein>
    <submittedName>
        <fullName evidence="2">Uncharacterized protein</fullName>
    </submittedName>
</protein>
<organism evidence="2">
    <name type="scientific">hydrocarbon metagenome</name>
    <dbReference type="NCBI Taxonomy" id="938273"/>
    <lineage>
        <taxon>unclassified sequences</taxon>
        <taxon>metagenomes</taxon>
        <taxon>ecological metagenomes</taxon>
    </lineage>
</organism>
<accession>A0A0W8FHG5</accession>
<reference evidence="2" key="1">
    <citation type="journal article" date="2015" name="Proc. Natl. Acad. Sci. U.S.A.">
        <title>Networks of energetic and metabolic interactions define dynamics in microbial communities.</title>
        <authorList>
            <person name="Embree M."/>
            <person name="Liu J.K."/>
            <person name="Al-Bassam M.M."/>
            <person name="Zengler K."/>
        </authorList>
    </citation>
    <scope>NUCLEOTIDE SEQUENCE</scope>
</reference>
<gene>
    <name evidence="2" type="ORF">ASZ90_010109</name>
</gene>
<sequence length="114" mass="12738">MLEALQGDGTMEVSAELHTLTPMQMNLARDFNKSCSLEALERSEKRPSARMQAGKTSPAWGNAIPAHSRSDEIDSLMDRMGEMDMEKMVSSFRGSCRDLLQKIHLDHLIQDSEG</sequence>
<name>A0A0W8FHG5_9ZZZZ</name>
<feature type="region of interest" description="Disordered" evidence="1">
    <location>
        <begin position="39"/>
        <end position="70"/>
    </location>
</feature>
<proteinExistence type="predicted"/>
<evidence type="ECO:0000256" key="1">
    <source>
        <dbReference type="SAM" id="MobiDB-lite"/>
    </source>
</evidence>
<comment type="caution">
    <text evidence="2">The sequence shown here is derived from an EMBL/GenBank/DDBJ whole genome shotgun (WGS) entry which is preliminary data.</text>
</comment>
<evidence type="ECO:0000313" key="2">
    <source>
        <dbReference type="EMBL" id="KUG20158.1"/>
    </source>
</evidence>
<dbReference type="AlphaFoldDB" id="A0A0W8FHG5"/>